<dbReference type="OrthoDB" id="2436293at2759"/>
<evidence type="ECO:0000256" key="1">
    <source>
        <dbReference type="SAM" id="MobiDB-lite"/>
    </source>
</evidence>
<feature type="region of interest" description="Disordered" evidence="1">
    <location>
        <begin position="280"/>
        <end position="302"/>
    </location>
</feature>
<organism evidence="2 3">
    <name type="scientific">Diversispora epigaea</name>
    <dbReference type="NCBI Taxonomy" id="1348612"/>
    <lineage>
        <taxon>Eukaryota</taxon>
        <taxon>Fungi</taxon>
        <taxon>Fungi incertae sedis</taxon>
        <taxon>Mucoromycota</taxon>
        <taxon>Glomeromycotina</taxon>
        <taxon>Glomeromycetes</taxon>
        <taxon>Diversisporales</taxon>
        <taxon>Diversisporaceae</taxon>
        <taxon>Diversispora</taxon>
    </lineage>
</organism>
<dbReference type="SUPFAM" id="SSF47095">
    <property type="entry name" value="HMG-box"/>
    <property type="match status" value="1"/>
</dbReference>
<protein>
    <recommendedName>
        <fullName evidence="4">HMG box domain-containing protein</fullName>
    </recommendedName>
</protein>
<accession>A0A397HNK8</accession>
<dbReference type="AlphaFoldDB" id="A0A397HNK8"/>
<dbReference type="InterPro" id="IPR036910">
    <property type="entry name" value="HMG_box_dom_sf"/>
</dbReference>
<evidence type="ECO:0008006" key="4">
    <source>
        <dbReference type="Google" id="ProtNLM"/>
    </source>
</evidence>
<sequence length="390" mass="44866">MSLPINYQNIKIPFPPTIDVGVIVQEHLKNGIRNANQTGNAFMIYLRNFRKEYSNIITMFNLPMTNVSRFASSSWIREPPFVKKFYKQKAIEVKKCFKKNVPFHFINKFGKSNRVRKNGISLEKDPTTNTIYPPQHLNIDQNSSCNGNSNYQDSGYPDPQLENTDNTIYPNPQHLNIDPNSLSVTYSNYQYSTYPNPQLENTDSNPPDTIYPSPLYPQLENTNSNSSNTIYPPQHLNIGQNSLCITCSNYQDSIYSDPQFENSPNTIYFPQHLNITYSNYQDSTYSDPNSSNNICPSPQHSNIDQNSSYITYSNYQDSGYSDSQLKNTDSIPPNTIYFPQHMNIDQNSLYITYSNYQDSAYHNFQLENTNSNPNIIYSNSSNTIYSEFNI</sequence>
<feature type="compositionally biased region" description="Polar residues" evidence="1">
    <location>
        <begin position="127"/>
        <end position="153"/>
    </location>
</feature>
<keyword evidence="3" id="KW-1185">Reference proteome</keyword>
<dbReference type="EMBL" id="PQFF01000314">
    <property type="protein sequence ID" value="RHZ62050.1"/>
    <property type="molecule type" value="Genomic_DNA"/>
</dbReference>
<comment type="caution">
    <text evidence="2">The sequence shown here is derived from an EMBL/GenBank/DDBJ whole genome shotgun (WGS) entry which is preliminary data.</text>
</comment>
<reference evidence="2 3" key="1">
    <citation type="submission" date="2018-08" db="EMBL/GenBank/DDBJ databases">
        <title>Genome and evolution of the arbuscular mycorrhizal fungus Diversispora epigaea (formerly Glomus versiforme) and its bacterial endosymbionts.</title>
        <authorList>
            <person name="Sun X."/>
            <person name="Fei Z."/>
            <person name="Harrison M."/>
        </authorList>
    </citation>
    <scope>NUCLEOTIDE SEQUENCE [LARGE SCALE GENOMIC DNA]</scope>
    <source>
        <strain evidence="2 3">IT104</strain>
    </source>
</reference>
<feature type="compositionally biased region" description="Polar residues" evidence="1">
    <location>
        <begin position="161"/>
        <end position="207"/>
    </location>
</feature>
<name>A0A397HNK8_9GLOM</name>
<dbReference type="Gene3D" id="1.10.30.10">
    <property type="entry name" value="High mobility group box domain"/>
    <property type="match status" value="1"/>
</dbReference>
<evidence type="ECO:0000313" key="3">
    <source>
        <dbReference type="Proteomes" id="UP000266861"/>
    </source>
</evidence>
<proteinExistence type="predicted"/>
<gene>
    <name evidence="2" type="ORF">Glove_344g39</name>
</gene>
<dbReference type="Proteomes" id="UP000266861">
    <property type="component" value="Unassembled WGS sequence"/>
</dbReference>
<feature type="region of interest" description="Disordered" evidence="1">
    <location>
        <begin position="117"/>
        <end position="233"/>
    </location>
</feature>
<feature type="compositionally biased region" description="Polar residues" evidence="1">
    <location>
        <begin position="219"/>
        <end position="233"/>
    </location>
</feature>
<evidence type="ECO:0000313" key="2">
    <source>
        <dbReference type="EMBL" id="RHZ62050.1"/>
    </source>
</evidence>